<dbReference type="PANTHER" id="PTHR12283:SF6">
    <property type="entry name" value="GLUTAMINYL-PEPTIDE CYCLOTRANSFERASE-RELATED"/>
    <property type="match status" value="1"/>
</dbReference>
<evidence type="ECO:0000313" key="5">
    <source>
        <dbReference type="Proteomes" id="UP001185092"/>
    </source>
</evidence>
<dbReference type="Proteomes" id="UP001185092">
    <property type="component" value="Unassembled WGS sequence"/>
</dbReference>
<evidence type="ECO:0000313" key="4">
    <source>
        <dbReference type="EMBL" id="MDR6240233.1"/>
    </source>
</evidence>
<keyword evidence="2" id="KW-0012">Acyltransferase</keyword>
<keyword evidence="5" id="KW-1185">Reference proteome</keyword>
<dbReference type="SUPFAM" id="SSF53187">
    <property type="entry name" value="Zn-dependent exopeptidases"/>
    <property type="match status" value="1"/>
</dbReference>
<organism evidence="4 5">
    <name type="scientific">Aureibacter tunicatorum</name>
    <dbReference type="NCBI Taxonomy" id="866807"/>
    <lineage>
        <taxon>Bacteria</taxon>
        <taxon>Pseudomonadati</taxon>
        <taxon>Bacteroidota</taxon>
        <taxon>Cytophagia</taxon>
        <taxon>Cytophagales</taxon>
        <taxon>Persicobacteraceae</taxon>
        <taxon>Aureibacter</taxon>
    </lineage>
</organism>
<dbReference type="InterPro" id="IPR040234">
    <property type="entry name" value="QC/QCL"/>
</dbReference>
<proteinExistence type="predicted"/>
<evidence type="ECO:0000259" key="3">
    <source>
        <dbReference type="Pfam" id="PF04389"/>
    </source>
</evidence>
<feature type="domain" description="Peptidase M28" evidence="3">
    <location>
        <begin position="113"/>
        <end position="331"/>
    </location>
</feature>
<comment type="caution">
    <text evidence="4">The sequence shown here is derived from an EMBL/GenBank/DDBJ whole genome shotgun (WGS) entry which is preliminary data.</text>
</comment>
<reference evidence="4" key="1">
    <citation type="submission" date="2023-07" db="EMBL/GenBank/DDBJ databases">
        <title>Genomic Encyclopedia of Type Strains, Phase IV (KMG-IV): sequencing the most valuable type-strain genomes for metagenomic binning, comparative biology and taxonomic classification.</title>
        <authorList>
            <person name="Goeker M."/>
        </authorList>
    </citation>
    <scope>NUCLEOTIDE SEQUENCE</scope>
    <source>
        <strain evidence="4">DSM 26174</strain>
    </source>
</reference>
<sequence>MMKIKNLNVFALVIILAINFSSCTKKQSSQTKSVSKPSKESHSVPVNVPVFNSDSAYQFIQDQVDFGPRVPNTRAHTDCGEYLYSKLKQYADSVTKQEFEMDDFRGETLYLTNYIASFAPEKSERILLSAHWDTREWADKDSVDIKKPILGANDGGSGVGVLLEIARLLQQNKAGLNVGIDIILFDGEDVGEPQFYKGPHKEDTWCLGSQYWSKNARNEGYTARYGILLDMVGAKDAKFFKEGFSERYAGKILSKVWKTGQKLGYSDKFIDQIAYPITDDHYYINTLAHIRTIDIIDYDNDFGEYHHTHDDNMSIIDKSTLNAVGRTVLQTIYEEK</sequence>
<keyword evidence="1" id="KW-0808">Transferase</keyword>
<dbReference type="EMBL" id="JAVDQD010000004">
    <property type="protein sequence ID" value="MDR6240233.1"/>
    <property type="molecule type" value="Genomic_DNA"/>
</dbReference>
<name>A0AAE3XQJ3_9BACT</name>
<dbReference type="AlphaFoldDB" id="A0AAE3XQJ3"/>
<dbReference type="GO" id="GO:0016603">
    <property type="term" value="F:glutaminyl-peptide cyclotransferase activity"/>
    <property type="evidence" value="ECO:0007669"/>
    <property type="project" value="TreeGrafter"/>
</dbReference>
<evidence type="ECO:0000256" key="1">
    <source>
        <dbReference type="ARBA" id="ARBA00022679"/>
    </source>
</evidence>
<dbReference type="InterPro" id="IPR007484">
    <property type="entry name" value="Peptidase_M28"/>
</dbReference>
<evidence type="ECO:0000256" key="2">
    <source>
        <dbReference type="ARBA" id="ARBA00023315"/>
    </source>
</evidence>
<dbReference type="PANTHER" id="PTHR12283">
    <property type="entry name" value="GLUTAMINYL-PEPTIDE CYCLOTRANSFERASE"/>
    <property type="match status" value="1"/>
</dbReference>
<dbReference type="GO" id="GO:0008270">
    <property type="term" value="F:zinc ion binding"/>
    <property type="evidence" value="ECO:0007669"/>
    <property type="project" value="TreeGrafter"/>
</dbReference>
<accession>A0AAE3XQJ3</accession>
<dbReference type="RefSeq" id="WP_309940127.1">
    <property type="nucleotide sequence ID" value="NZ_AP025305.1"/>
</dbReference>
<dbReference type="Gene3D" id="3.40.630.10">
    <property type="entry name" value="Zn peptidases"/>
    <property type="match status" value="1"/>
</dbReference>
<protein>
    <submittedName>
        <fullName evidence="4">Zn-dependent M28 family amino/carboxypeptidase</fullName>
    </submittedName>
</protein>
<gene>
    <name evidence="4" type="ORF">HNQ88_003299</name>
</gene>
<dbReference type="Pfam" id="PF04389">
    <property type="entry name" value="Peptidase_M28"/>
    <property type="match status" value="1"/>
</dbReference>